<gene>
    <name evidence="11" type="ORF">SAMN05216200_106161</name>
</gene>
<evidence type="ECO:0000256" key="7">
    <source>
        <dbReference type="PROSITE-ProRule" id="PRU01373"/>
    </source>
</evidence>
<evidence type="ECO:0000256" key="3">
    <source>
        <dbReference type="ARBA" id="ARBA00022679"/>
    </source>
</evidence>
<evidence type="ECO:0000256" key="6">
    <source>
        <dbReference type="ARBA" id="ARBA00023316"/>
    </source>
</evidence>
<evidence type="ECO:0000256" key="9">
    <source>
        <dbReference type="SAM" id="SignalP"/>
    </source>
</evidence>
<dbReference type="Proteomes" id="UP000184066">
    <property type="component" value="Unassembled WGS sequence"/>
</dbReference>
<evidence type="ECO:0000256" key="1">
    <source>
        <dbReference type="ARBA" id="ARBA00004752"/>
    </source>
</evidence>
<dbReference type="PANTHER" id="PTHR41533:SF2">
    <property type="entry name" value="BLR7131 PROTEIN"/>
    <property type="match status" value="1"/>
</dbReference>
<dbReference type="InterPro" id="IPR005490">
    <property type="entry name" value="LD_TPept_cat_dom"/>
</dbReference>
<dbReference type="InterPro" id="IPR002477">
    <property type="entry name" value="Peptidoglycan-bd-like"/>
</dbReference>
<evidence type="ECO:0000313" key="11">
    <source>
        <dbReference type="EMBL" id="SHN70128.1"/>
    </source>
</evidence>
<keyword evidence="6 7" id="KW-0961">Cell wall biogenesis/degradation</keyword>
<evidence type="ECO:0000313" key="12">
    <source>
        <dbReference type="Proteomes" id="UP000184066"/>
    </source>
</evidence>
<dbReference type="SUPFAM" id="SSF47090">
    <property type="entry name" value="PGBD-like"/>
    <property type="match status" value="1"/>
</dbReference>
<dbReference type="InterPro" id="IPR036365">
    <property type="entry name" value="PGBD-like_sf"/>
</dbReference>
<feature type="region of interest" description="Disordered" evidence="8">
    <location>
        <begin position="558"/>
        <end position="579"/>
    </location>
</feature>
<feature type="active site" description="Proton donor/acceptor" evidence="7">
    <location>
        <position position="459"/>
    </location>
</feature>
<comment type="pathway">
    <text evidence="1 7">Cell wall biogenesis; peptidoglycan biosynthesis.</text>
</comment>
<dbReference type="GO" id="GO:0016740">
    <property type="term" value="F:transferase activity"/>
    <property type="evidence" value="ECO:0007669"/>
    <property type="project" value="UniProtKB-KW"/>
</dbReference>
<keyword evidence="4 7" id="KW-0133">Cell shape</keyword>
<feature type="signal peptide" evidence="9">
    <location>
        <begin position="1"/>
        <end position="19"/>
    </location>
</feature>
<dbReference type="Pfam" id="PF01471">
    <property type="entry name" value="PG_binding_1"/>
    <property type="match status" value="1"/>
</dbReference>
<dbReference type="SUPFAM" id="SSF141523">
    <property type="entry name" value="L,D-transpeptidase catalytic domain-like"/>
    <property type="match status" value="1"/>
</dbReference>
<dbReference type="STRING" id="1189325.SAMN04488119_10642"/>
<dbReference type="RefSeq" id="WP_083581348.1">
    <property type="nucleotide sequence ID" value="NZ_FOHL01000006.1"/>
</dbReference>
<evidence type="ECO:0000256" key="4">
    <source>
        <dbReference type="ARBA" id="ARBA00022960"/>
    </source>
</evidence>
<dbReference type="Pfam" id="PF20142">
    <property type="entry name" value="Scaffold"/>
    <property type="match status" value="1"/>
</dbReference>
<comment type="similarity">
    <text evidence="2">Belongs to the YkuD family.</text>
</comment>
<feature type="active site" description="Nucleophile" evidence="7">
    <location>
        <position position="478"/>
    </location>
</feature>
<dbReference type="AlphaFoldDB" id="A0A1M7THP3"/>
<dbReference type="Pfam" id="PF03734">
    <property type="entry name" value="YkuD"/>
    <property type="match status" value="1"/>
</dbReference>
<feature type="domain" description="L,D-TPase catalytic" evidence="10">
    <location>
        <begin position="324"/>
        <end position="516"/>
    </location>
</feature>
<dbReference type="InterPro" id="IPR045380">
    <property type="entry name" value="LD_TPept_scaffold_dom"/>
</dbReference>
<keyword evidence="3" id="KW-0808">Transferase</keyword>
<dbReference type="Gene3D" id="1.10.101.10">
    <property type="entry name" value="PGBD-like superfamily/PGBD"/>
    <property type="match status" value="1"/>
</dbReference>
<dbReference type="EMBL" id="FRDL01000006">
    <property type="protein sequence ID" value="SHN70128.1"/>
    <property type="molecule type" value="Genomic_DNA"/>
</dbReference>
<protein>
    <submittedName>
        <fullName evidence="11">Murein L,D-transpeptidase YcbB/YkuD</fullName>
    </submittedName>
</protein>
<dbReference type="UniPathway" id="UPA00219"/>
<name>A0A1M7THP3_9RHOB</name>
<dbReference type="InterPro" id="IPR052905">
    <property type="entry name" value="LD-transpeptidase_YkuD-like"/>
</dbReference>
<evidence type="ECO:0000256" key="2">
    <source>
        <dbReference type="ARBA" id="ARBA00005992"/>
    </source>
</evidence>
<keyword evidence="5 7" id="KW-0573">Peptidoglycan synthesis</keyword>
<dbReference type="InterPro" id="IPR036366">
    <property type="entry name" value="PGBDSf"/>
</dbReference>
<keyword evidence="12" id="KW-1185">Reference proteome</keyword>
<organism evidence="11 12">
    <name type="scientific">Oceanicella actignis</name>
    <dbReference type="NCBI Taxonomy" id="1189325"/>
    <lineage>
        <taxon>Bacteria</taxon>
        <taxon>Pseudomonadati</taxon>
        <taxon>Pseudomonadota</taxon>
        <taxon>Alphaproteobacteria</taxon>
        <taxon>Rhodobacterales</taxon>
        <taxon>Paracoccaceae</taxon>
        <taxon>Oceanicella</taxon>
    </lineage>
</organism>
<dbReference type="GO" id="GO:0009252">
    <property type="term" value="P:peptidoglycan biosynthetic process"/>
    <property type="evidence" value="ECO:0007669"/>
    <property type="project" value="UniProtKB-UniPathway"/>
</dbReference>
<dbReference type="OrthoDB" id="9778545at2"/>
<dbReference type="PROSITE" id="PS52029">
    <property type="entry name" value="LD_TPASE"/>
    <property type="match status" value="1"/>
</dbReference>
<dbReference type="PANTHER" id="PTHR41533">
    <property type="entry name" value="L,D-TRANSPEPTIDASE HI_1667-RELATED"/>
    <property type="match status" value="1"/>
</dbReference>
<reference evidence="11 12" key="1">
    <citation type="submission" date="2016-12" db="EMBL/GenBank/DDBJ databases">
        <authorList>
            <person name="Song W.-J."/>
            <person name="Kurnit D.M."/>
        </authorList>
    </citation>
    <scope>NUCLEOTIDE SEQUENCE [LARGE SCALE GENOMIC DNA]</scope>
    <source>
        <strain evidence="11 12">CGMCC 1.10808</strain>
    </source>
</reference>
<dbReference type="CDD" id="cd16913">
    <property type="entry name" value="YkuD_like"/>
    <property type="match status" value="1"/>
</dbReference>
<evidence type="ECO:0000256" key="8">
    <source>
        <dbReference type="SAM" id="MobiDB-lite"/>
    </source>
</evidence>
<sequence length="579" mass="63030">MIFRPFAIPLALFLALTLAPDLSGPRAASGAASGAAQERGALAPAPWDEASWPAALGAELAGDAALRRAYEARAWRPLWLDDAGRGRAGGLLSAIEDASAHALPLPAGLAEDLRAAMARAQAPGPDAMRAAARAEAALSRALLRVGTGLASGALDPSRVDPEIQIRPERPAPERLIALAAQARDAAAMRAALESLAPANADYAALRALYAELGRLARAGVWPPEDLNGPTLRRGDRGPRVARLRARLALMGDLAEPAPAEDPELFDEALERALRAFQRRHGLNDDGVAGALSFEALGASAQDRMRQAAVNLERIRWRPRAPAPRRIEVNLADFRMTLFEDGAPVHSARIVAGKAPRFRTPEFDDEMTHLVFNPIWNVPRSIAVKEILPKLREDPAYLERNGMRLVGRDGAPLPPEQMPADFSAFDADRFPFLVKQDPSEENALGRVKFMFPNRFSIYMHDTPAKRLFARDRRAYSHGCVRVEDPFALARRLLAPQYPDVDERMARWLEAGREVYVTLRPPMPVHIGYRTVWVAADGTPQFRADVYGRDARLYEALRAQGLSDPPSGEGARVAEAAPGEG</sequence>
<dbReference type="GO" id="GO:0071555">
    <property type="term" value="P:cell wall organization"/>
    <property type="evidence" value="ECO:0007669"/>
    <property type="project" value="UniProtKB-UniRule"/>
</dbReference>
<dbReference type="GO" id="GO:0004180">
    <property type="term" value="F:carboxypeptidase activity"/>
    <property type="evidence" value="ECO:0007669"/>
    <property type="project" value="UniProtKB-ARBA"/>
</dbReference>
<feature type="chain" id="PRO_5009929441" evidence="9">
    <location>
        <begin position="20"/>
        <end position="579"/>
    </location>
</feature>
<dbReference type="InterPro" id="IPR038063">
    <property type="entry name" value="Transpep_catalytic_dom"/>
</dbReference>
<accession>A0A1M7THP3</accession>
<dbReference type="Gene3D" id="2.40.440.10">
    <property type="entry name" value="L,D-transpeptidase catalytic domain-like"/>
    <property type="match status" value="1"/>
</dbReference>
<proteinExistence type="inferred from homology"/>
<dbReference type="GO" id="GO:0008360">
    <property type="term" value="P:regulation of cell shape"/>
    <property type="evidence" value="ECO:0007669"/>
    <property type="project" value="UniProtKB-UniRule"/>
</dbReference>
<keyword evidence="9" id="KW-0732">Signal</keyword>
<evidence type="ECO:0000256" key="5">
    <source>
        <dbReference type="ARBA" id="ARBA00022984"/>
    </source>
</evidence>
<evidence type="ECO:0000259" key="10">
    <source>
        <dbReference type="PROSITE" id="PS52029"/>
    </source>
</evidence>